<evidence type="ECO:0000313" key="1">
    <source>
        <dbReference type="EMBL" id="GFH69248.1"/>
    </source>
</evidence>
<name>A0ABQ1CFX0_STRDI</name>
<dbReference type="Proteomes" id="UP000472710">
    <property type="component" value="Unassembled WGS sequence"/>
</dbReference>
<accession>A0ABQ1CFX0</accession>
<organism evidence="1 2">
    <name type="scientific">Streptomyces diastaticus subsp. diastaticus</name>
    <dbReference type="NCBI Taxonomy" id="68040"/>
    <lineage>
        <taxon>Bacteria</taxon>
        <taxon>Bacillati</taxon>
        <taxon>Actinomycetota</taxon>
        <taxon>Actinomycetes</taxon>
        <taxon>Kitasatosporales</taxon>
        <taxon>Streptomycetaceae</taxon>
        <taxon>Streptomyces</taxon>
        <taxon>Streptomyces diastaticus group</taxon>
    </lineage>
</organism>
<dbReference type="EMBL" id="BLLN01000001">
    <property type="protein sequence ID" value="GFH69248.1"/>
    <property type="molecule type" value="Genomic_DNA"/>
</dbReference>
<sequence length="67" mass="6718">MVTSAPVVPWERAGQAGAALAHGAWATTATRVAQTAAKATRTRSTGGLASGVGVFNAGSRYGWGTWG</sequence>
<proteinExistence type="predicted"/>
<protein>
    <submittedName>
        <fullName evidence="1">Uncharacterized protein</fullName>
    </submittedName>
</protein>
<evidence type="ECO:0000313" key="2">
    <source>
        <dbReference type="Proteomes" id="UP000472710"/>
    </source>
</evidence>
<reference evidence="1 2" key="1">
    <citation type="submission" date="2020-02" db="EMBL/GenBank/DDBJ databases">
        <title>Whole genome shotgun sequence of Streptomyces diastaticus subsp. diastaticus NBRC 13412.</title>
        <authorList>
            <person name="Ichikawa N."/>
            <person name="Komaki H."/>
            <person name="Tamura T."/>
        </authorList>
    </citation>
    <scope>NUCLEOTIDE SEQUENCE [LARGE SCALE GENOMIC DNA]</scope>
    <source>
        <strain evidence="1 2">NBRC 13412</strain>
    </source>
</reference>
<comment type="caution">
    <text evidence="1">The sequence shown here is derived from an EMBL/GenBank/DDBJ whole genome shotgun (WGS) entry which is preliminary data.</text>
</comment>
<keyword evidence="2" id="KW-1185">Reference proteome</keyword>
<gene>
    <name evidence="1" type="ORF">Sdia_00160</name>
</gene>